<accession>A0AAP0N7K0</accession>
<sequence>MYETTTTTAITNNNSNSSTNNTSLLRLLSLHHWHKIFPTSLLALLLLLLLAYNGFTIFCVRLPFLAKTPSEPANLSPEKVAGETNTTPKWSSSSTKLSSSVMYAVKEENPPIISKTHLPLSQKLDSSVLPMNSSSIRTLKRVRKSKPRFKILRSDPRSRQFPVKVKKFFGENDSNSSCKVRFFLTWISSLNKFGHREMFTLQSLFNSHPNACVIIVSNSMDSRRGIRLLRPFVEKGFRVKAISPDFDYIFKDTLAEAWLNRLRKGNVDPGEVSLGQNLSNLLRLVLLYKFGGIYVDTDVIVLRSFAKLRNSIGAQTADLATGNWSRLNNAIMIFDKKHPLLFKFIEEFALTFNGNKWGHNGPYLVSRVVSRVKGRPGFNFTVLPPPAFYPVDWSRIHSLFRGPRDEIHSKWLLGKLRHIRRQSFAVHLWNRQSRKLEVEDGSIIDHIMSDCCVFCS</sequence>
<dbReference type="PANTHER" id="PTHR46781">
    <property type="entry name" value="ALPHA 1,4-GLYCOSYLTRANSFERASE FAMILY PROTEIN"/>
    <property type="match status" value="1"/>
</dbReference>
<dbReference type="EMBL" id="JBBPBK010000016">
    <property type="protein sequence ID" value="KAK9268007.1"/>
    <property type="molecule type" value="Genomic_DNA"/>
</dbReference>
<reference evidence="4 5" key="1">
    <citation type="journal article" date="2024" name="Plant J.">
        <title>Genome sequences and population genomics reveal climatic adaptation and genomic divergence between two closely related sweetgum species.</title>
        <authorList>
            <person name="Xu W.Q."/>
            <person name="Ren C.Q."/>
            <person name="Zhang X.Y."/>
            <person name="Comes H.P."/>
            <person name="Liu X.H."/>
            <person name="Li Y.G."/>
            <person name="Kettle C.J."/>
            <person name="Jalonen R."/>
            <person name="Gaisberger H."/>
            <person name="Ma Y.Z."/>
            <person name="Qiu Y.X."/>
        </authorList>
    </citation>
    <scope>NUCLEOTIDE SEQUENCE [LARGE SCALE GENOMIC DNA]</scope>
    <source>
        <strain evidence="4">Hangzhou</strain>
    </source>
</reference>
<evidence type="ECO:0000313" key="5">
    <source>
        <dbReference type="Proteomes" id="UP001415857"/>
    </source>
</evidence>
<dbReference type="InterPro" id="IPR029044">
    <property type="entry name" value="Nucleotide-diphossugar_trans"/>
</dbReference>
<dbReference type="SUPFAM" id="SSF53448">
    <property type="entry name" value="Nucleotide-diphospho-sugar transferases"/>
    <property type="match status" value="1"/>
</dbReference>
<keyword evidence="2" id="KW-1133">Transmembrane helix</keyword>
<dbReference type="InterPro" id="IPR007652">
    <property type="entry name" value="A1-4-GlycosylTfrase_dom"/>
</dbReference>
<keyword evidence="2" id="KW-0472">Membrane</keyword>
<dbReference type="Proteomes" id="UP001415857">
    <property type="component" value="Unassembled WGS sequence"/>
</dbReference>
<dbReference type="Pfam" id="PF04488">
    <property type="entry name" value="Gly_transf_sug"/>
    <property type="match status" value="1"/>
</dbReference>
<dbReference type="InterPro" id="IPR044789">
    <property type="entry name" value="Put_A1-4-GlycosylTfrase_plant"/>
</dbReference>
<dbReference type="PANTHER" id="PTHR46781:SF5">
    <property type="entry name" value="ALPHA 1,4-GLYCOSYLTRANSFERASE FAMILY PROTEIN"/>
    <property type="match status" value="1"/>
</dbReference>
<feature type="domain" description="Alpha 1,4-glycosyltransferase" evidence="3">
    <location>
        <begin position="334"/>
        <end position="455"/>
    </location>
</feature>
<comment type="caution">
    <text evidence="4">The sequence shown here is derived from an EMBL/GenBank/DDBJ whole genome shotgun (WGS) entry which is preliminary data.</text>
</comment>
<feature type="transmembrane region" description="Helical" evidence="2">
    <location>
        <begin position="36"/>
        <end position="60"/>
    </location>
</feature>
<evidence type="ECO:0000313" key="4">
    <source>
        <dbReference type="EMBL" id="KAK9268007.1"/>
    </source>
</evidence>
<protein>
    <recommendedName>
        <fullName evidence="3">Alpha 1,4-glycosyltransferase domain-containing protein</fullName>
    </recommendedName>
</protein>
<feature type="region of interest" description="Disordered" evidence="1">
    <location>
        <begin position="73"/>
        <end position="94"/>
    </location>
</feature>
<keyword evidence="2" id="KW-0812">Transmembrane</keyword>
<organism evidence="4 5">
    <name type="scientific">Liquidambar formosana</name>
    <name type="common">Formosan gum</name>
    <dbReference type="NCBI Taxonomy" id="63359"/>
    <lineage>
        <taxon>Eukaryota</taxon>
        <taxon>Viridiplantae</taxon>
        <taxon>Streptophyta</taxon>
        <taxon>Embryophyta</taxon>
        <taxon>Tracheophyta</taxon>
        <taxon>Spermatophyta</taxon>
        <taxon>Magnoliopsida</taxon>
        <taxon>eudicotyledons</taxon>
        <taxon>Gunneridae</taxon>
        <taxon>Pentapetalae</taxon>
        <taxon>Saxifragales</taxon>
        <taxon>Altingiaceae</taxon>
        <taxon>Liquidambar</taxon>
    </lineage>
</organism>
<name>A0AAP0N7K0_LIQFO</name>
<dbReference type="Gene3D" id="3.90.550.20">
    <property type="match status" value="1"/>
</dbReference>
<evidence type="ECO:0000256" key="2">
    <source>
        <dbReference type="SAM" id="Phobius"/>
    </source>
</evidence>
<proteinExistence type="predicted"/>
<dbReference type="InterPro" id="IPR007577">
    <property type="entry name" value="GlycoTrfase_DXD_sugar-bd_CS"/>
</dbReference>
<dbReference type="Pfam" id="PF04572">
    <property type="entry name" value="Gb3_synth"/>
    <property type="match status" value="1"/>
</dbReference>
<keyword evidence="5" id="KW-1185">Reference proteome</keyword>
<evidence type="ECO:0000256" key="1">
    <source>
        <dbReference type="SAM" id="MobiDB-lite"/>
    </source>
</evidence>
<dbReference type="AlphaFoldDB" id="A0AAP0N7K0"/>
<gene>
    <name evidence="4" type="ORF">L1049_010445</name>
</gene>
<evidence type="ECO:0000259" key="3">
    <source>
        <dbReference type="Pfam" id="PF04572"/>
    </source>
</evidence>